<dbReference type="PATRIC" id="fig|662478.6.peg.2046"/>
<keyword evidence="2" id="KW-1185">Reference proteome</keyword>
<comment type="caution">
    <text evidence="1">The sequence shown here is derived from an EMBL/GenBank/DDBJ whole genome shotgun (WGS) entry which is preliminary data.</text>
</comment>
<dbReference type="EMBL" id="AOLP01000011">
    <property type="protein sequence ID" value="EMA04743.1"/>
    <property type="molecule type" value="Genomic_DNA"/>
</dbReference>
<reference evidence="1 2" key="1">
    <citation type="journal article" date="2014" name="PLoS Genet.">
        <title>Phylogenetically driven sequencing of extremely halophilic archaea reveals strategies for static and dynamic osmo-response.</title>
        <authorList>
            <person name="Becker E.A."/>
            <person name="Seitzer P.M."/>
            <person name="Tritt A."/>
            <person name="Larsen D."/>
            <person name="Krusor M."/>
            <person name="Yao A.I."/>
            <person name="Wu D."/>
            <person name="Madern D."/>
            <person name="Eisen J.A."/>
            <person name="Darling A.E."/>
            <person name="Facciotti M.T."/>
        </authorList>
    </citation>
    <scope>NUCLEOTIDE SEQUENCE [LARGE SCALE GENOMIC DNA]</scope>
    <source>
        <strain evidence="1 2">ATCC 35960</strain>
    </source>
</reference>
<evidence type="ECO:0000313" key="1">
    <source>
        <dbReference type="EMBL" id="EMA04743.1"/>
    </source>
</evidence>
<evidence type="ECO:0008006" key="3">
    <source>
        <dbReference type="Google" id="ProtNLM"/>
    </source>
</evidence>
<proteinExistence type="predicted"/>
<name>M0J8S4_9EURY</name>
<dbReference type="AlphaFoldDB" id="M0J8S4"/>
<accession>M0J8S4</accession>
<sequence>MAQSVARFFVLARQRSGVTDAIDCTYCGSDVRRHDPVFVEELEAGERVPAGAFCNYACLSSHIDAAGLATGASCEWRPE</sequence>
<gene>
    <name evidence="1" type="ORF">C438_10558</name>
</gene>
<dbReference type="Proteomes" id="UP000011553">
    <property type="component" value="Unassembled WGS sequence"/>
</dbReference>
<protein>
    <recommendedName>
        <fullName evidence="3">Small CPxCG-related zinc finger protein</fullName>
    </recommendedName>
</protein>
<organism evidence="1 2">
    <name type="scientific">Haloferax denitrificans ATCC 35960</name>
    <dbReference type="NCBI Taxonomy" id="662478"/>
    <lineage>
        <taxon>Archaea</taxon>
        <taxon>Methanobacteriati</taxon>
        <taxon>Methanobacteriota</taxon>
        <taxon>Stenosarchaea group</taxon>
        <taxon>Halobacteria</taxon>
        <taxon>Halobacteriales</taxon>
        <taxon>Haloferacaceae</taxon>
        <taxon>Haloferax</taxon>
    </lineage>
</organism>
<evidence type="ECO:0000313" key="2">
    <source>
        <dbReference type="Proteomes" id="UP000011553"/>
    </source>
</evidence>